<dbReference type="Proteomes" id="UP000655287">
    <property type="component" value="Unassembled WGS sequence"/>
</dbReference>
<accession>A0A919R436</accession>
<dbReference type="AlphaFoldDB" id="A0A919R436"/>
<evidence type="ECO:0000313" key="3">
    <source>
        <dbReference type="Proteomes" id="UP000655287"/>
    </source>
</evidence>
<comment type="caution">
    <text evidence="2">The sequence shown here is derived from an EMBL/GenBank/DDBJ whole genome shotgun (WGS) entry which is preliminary data.</text>
</comment>
<name>A0A919R436_9ACTN</name>
<proteinExistence type="predicted"/>
<protein>
    <submittedName>
        <fullName evidence="2">Uncharacterized protein</fullName>
    </submittedName>
</protein>
<gene>
    <name evidence="2" type="ORF">Sru01_29620</name>
</gene>
<reference evidence="2" key="1">
    <citation type="submission" date="2021-01" db="EMBL/GenBank/DDBJ databases">
        <title>Whole genome shotgun sequence of Sphaerisporangium rufum NBRC 109079.</title>
        <authorList>
            <person name="Komaki H."/>
            <person name="Tamura T."/>
        </authorList>
    </citation>
    <scope>NUCLEOTIDE SEQUENCE</scope>
    <source>
        <strain evidence="2">NBRC 109079</strain>
    </source>
</reference>
<dbReference type="EMBL" id="BOOU01000044">
    <property type="protein sequence ID" value="GII77980.1"/>
    <property type="molecule type" value="Genomic_DNA"/>
</dbReference>
<feature type="region of interest" description="Disordered" evidence="1">
    <location>
        <begin position="67"/>
        <end position="107"/>
    </location>
</feature>
<evidence type="ECO:0000313" key="2">
    <source>
        <dbReference type="EMBL" id="GII77980.1"/>
    </source>
</evidence>
<keyword evidence="3" id="KW-1185">Reference proteome</keyword>
<evidence type="ECO:0000256" key="1">
    <source>
        <dbReference type="SAM" id="MobiDB-lite"/>
    </source>
</evidence>
<organism evidence="2 3">
    <name type="scientific">Sphaerisporangium rufum</name>
    <dbReference type="NCBI Taxonomy" id="1381558"/>
    <lineage>
        <taxon>Bacteria</taxon>
        <taxon>Bacillati</taxon>
        <taxon>Actinomycetota</taxon>
        <taxon>Actinomycetes</taxon>
        <taxon>Streptosporangiales</taxon>
        <taxon>Streptosporangiaceae</taxon>
        <taxon>Sphaerisporangium</taxon>
    </lineage>
</organism>
<sequence length="107" mass="10947">MTRRPLGAGPVVAALAAITGFGGGVRGAACATPGISSVPNIEMAATTAARALFRTFVSPYETTRERGCELKGGTMPPMRTCGGDMAPPESPLHTKGSLYSEYADIGD</sequence>